<dbReference type="AlphaFoldDB" id="A0A7J3SKX0"/>
<sequence>MFIIPILQRRHKWCRILVAREDRNRESRKLTRIKSTDKIFSIIPFLLGLSYSVYSVTLRTKIGMLAGSNYPYMILITSMETIPGIFSVIMGYYIDKFGGGLSVIFGFLASISLLVFPLASLNILPILVFVFVSSYMLYTPIIYGFILKKAMGSGKRLGLLLMMQSIGWTLGGLFPATFSLFGAIDFGFVFSSLMLLFSTWLLSIMEKPVKSVVSTVTSLNDFARAISLNWGISLGIIMWSSAYSMMSGVFSLKLYNSVNSEFEYGIYFTVLTGIASIIVRPYAGIIVDKVAPIKIILASIIAYLILSLALVIATPALIVILWITPIYPFFDTASYSLLSKAMGEKFQFTAAGIMSTSMSIGGAINFLLYNFLKTQEFESLLFIASAIFFISIIWYLFLFSKVLTSFRCKER</sequence>
<feature type="transmembrane region" description="Helical" evidence="1">
    <location>
        <begin position="264"/>
        <end position="283"/>
    </location>
</feature>
<dbReference type="SUPFAM" id="SSF103473">
    <property type="entry name" value="MFS general substrate transporter"/>
    <property type="match status" value="1"/>
</dbReference>
<proteinExistence type="predicted"/>
<feature type="transmembrane region" description="Helical" evidence="1">
    <location>
        <begin position="346"/>
        <end position="368"/>
    </location>
</feature>
<evidence type="ECO:0000256" key="1">
    <source>
        <dbReference type="SAM" id="Phobius"/>
    </source>
</evidence>
<keyword evidence="1" id="KW-0472">Membrane</keyword>
<dbReference type="Gene3D" id="1.20.1250.20">
    <property type="entry name" value="MFS general substrate transporter like domains"/>
    <property type="match status" value="1"/>
</dbReference>
<feature type="transmembrane region" description="Helical" evidence="1">
    <location>
        <begin position="295"/>
        <end position="326"/>
    </location>
</feature>
<dbReference type="InterPro" id="IPR011701">
    <property type="entry name" value="MFS"/>
</dbReference>
<feature type="transmembrane region" description="Helical" evidence="1">
    <location>
        <begin position="39"/>
        <end position="58"/>
    </location>
</feature>
<dbReference type="Pfam" id="PF07690">
    <property type="entry name" value="MFS_1"/>
    <property type="match status" value="1"/>
</dbReference>
<dbReference type="EMBL" id="DTLS01000049">
    <property type="protein sequence ID" value="HGZ59915.1"/>
    <property type="molecule type" value="Genomic_DNA"/>
</dbReference>
<feature type="transmembrane region" description="Helical" evidence="1">
    <location>
        <begin position="226"/>
        <end position="244"/>
    </location>
</feature>
<protein>
    <submittedName>
        <fullName evidence="2">MFS transporter</fullName>
    </submittedName>
</protein>
<feature type="transmembrane region" description="Helical" evidence="1">
    <location>
        <begin position="101"/>
        <end position="120"/>
    </location>
</feature>
<feature type="transmembrane region" description="Helical" evidence="1">
    <location>
        <begin position="380"/>
        <end position="397"/>
    </location>
</feature>
<reference evidence="2" key="1">
    <citation type="journal article" date="2020" name="mSystems">
        <title>Genome- and Community-Level Interaction Insights into Carbon Utilization and Element Cycling Functions of Hydrothermarchaeota in Hydrothermal Sediment.</title>
        <authorList>
            <person name="Zhou Z."/>
            <person name="Liu Y."/>
            <person name="Xu W."/>
            <person name="Pan J."/>
            <person name="Luo Z.H."/>
            <person name="Li M."/>
        </authorList>
    </citation>
    <scope>NUCLEOTIDE SEQUENCE [LARGE SCALE GENOMIC DNA]</scope>
    <source>
        <strain evidence="2">SpSt-885</strain>
    </source>
</reference>
<comment type="caution">
    <text evidence="2">The sequence shown here is derived from an EMBL/GenBank/DDBJ whole genome shotgun (WGS) entry which is preliminary data.</text>
</comment>
<accession>A0A7J3SKX0</accession>
<dbReference type="GO" id="GO:0022857">
    <property type="term" value="F:transmembrane transporter activity"/>
    <property type="evidence" value="ECO:0007669"/>
    <property type="project" value="InterPro"/>
</dbReference>
<feature type="transmembrane region" description="Helical" evidence="1">
    <location>
        <begin position="126"/>
        <end position="147"/>
    </location>
</feature>
<organism evidence="2">
    <name type="scientific">Fervidicoccus fontis</name>
    <dbReference type="NCBI Taxonomy" id="683846"/>
    <lineage>
        <taxon>Archaea</taxon>
        <taxon>Thermoproteota</taxon>
        <taxon>Thermoprotei</taxon>
        <taxon>Fervidicoccales</taxon>
        <taxon>Fervidicoccaceae</taxon>
        <taxon>Fervidicoccus</taxon>
    </lineage>
</organism>
<feature type="transmembrane region" description="Helical" evidence="1">
    <location>
        <begin position="186"/>
        <end position="205"/>
    </location>
</feature>
<evidence type="ECO:0000313" key="2">
    <source>
        <dbReference type="EMBL" id="HGZ59915.1"/>
    </source>
</evidence>
<keyword evidence="1" id="KW-1133">Transmembrane helix</keyword>
<keyword evidence="1" id="KW-0812">Transmembrane</keyword>
<feature type="transmembrane region" description="Helical" evidence="1">
    <location>
        <begin position="70"/>
        <end position="94"/>
    </location>
</feature>
<dbReference type="InterPro" id="IPR036259">
    <property type="entry name" value="MFS_trans_sf"/>
</dbReference>
<name>A0A7J3SKX0_9CREN</name>
<feature type="transmembrane region" description="Helical" evidence="1">
    <location>
        <begin position="159"/>
        <end position="180"/>
    </location>
</feature>
<gene>
    <name evidence="2" type="ORF">ENW83_01740</name>
</gene>